<dbReference type="PANTHER" id="PTHR40940:SF2">
    <property type="entry name" value="BATD"/>
    <property type="match status" value="1"/>
</dbReference>
<evidence type="ECO:0000313" key="3">
    <source>
        <dbReference type="Proteomes" id="UP000664795"/>
    </source>
</evidence>
<organism evidence="2 3">
    <name type="scientific">Fibrella aquatilis</name>
    <dbReference type="NCBI Taxonomy" id="2817059"/>
    <lineage>
        <taxon>Bacteria</taxon>
        <taxon>Pseudomonadati</taxon>
        <taxon>Bacteroidota</taxon>
        <taxon>Cytophagia</taxon>
        <taxon>Cytophagales</taxon>
        <taxon>Spirosomataceae</taxon>
        <taxon>Fibrella</taxon>
    </lineage>
</organism>
<proteinExistence type="predicted"/>
<evidence type="ECO:0000256" key="1">
    <source>
        <dbReference type="SAM" id="Phobius"/>
    </source>
</evidence>
<gene>
    <name evidence="2" type="ORF">J2I48_17660</name>
</gene>
<reference evidence="2 3" key="1">
    <citation type="submission" date="2021-03" db="EMBL/GenBank/DDBJ databases">
        <title>Fibrella sp. HMF5036 genome sequencing and assembly.</title>
        <authorList>
            <person name="Kang H."/>
            <person name="Kim H."/>
            <person name="Bae S."/>
            <person name="Joh K."/>
        </authorList>
    </citation>
    <scope>NUCLEOTIDE SEQUENCE [LARGE SCALE GENOMIC DNA]</scope>
    <source>
        <strain evidence="2 3">HMF5036</strain>
    </source>
</reference>
<dbReference type="EMBL" id="JAFMYU010000015">
    <property type="protein sequence ID" value="MBO0932842.1"/>
    <property type="molecule type" value="Genomic_DNA"/>
</dbReference>
<dbReference type="InterPro" id="IPR025738">
    <property type="entry name" value="BatD"/>
</dbReference>
<dbReference type="Pfam" id="PF13584">
    <property type="entry name" value="BatD"/>
    <property type="match status" value="2"/>
</dbReference>
<protein>
    <submittedName>
        <fullName evidence="2">BatD family protein</fullName>
    </submittedName>
</protein>
<feature type="transmembrane region" description="Helical" evidence="1">
    <location>
        <begin position="438"/>
        <end position="460"/>
    </location>
</feature>
<keyword evidence="1" id="KW-0812">Transmembrane</keyword>
<name>A0A939JXD9_9BACT</name>
<dbReference type="RefSeq" id="WP_207336808.1">
    <property type="nucleotide sequence ID" value="NZ_JAFMYU010000015.1"/>
</dbReference>
<dbReference type="AlphaFoldDB" id="A0A939JXD9"/>
<dbReference type="PANTHER" id="PTHR40940">
    <property type="entry name" value="PROTEIN BATD-RELATED"/>
    <property type="match status" value="1"/>
</dbReference>
<dbReference type="Proteomes" id="UP000664795">
    <property type="component" value="Unassembled WGS sequence"/>
</dbReference>
<keyword evidence="1" id="KW-0472">Membrane</keyword>
<sequence>MPVIELSATEFLIERSFTISVIIPQAENRPTITFPDIPGLTKQGTSTSATRTEVNGREVINQVVTQTYAATRPGTLRVAPFVINVNGQTVRSAGTTLTVRAVTPPVSASVLAAKVDKNSALLITSVSQSDVFVGEGLRITVAVYVAENYPYELRFDKLAPQVEAMARQLRPVNAWEENDNISELTPHPITYAGRRYIQYVLYRATFFPLSGQNTATRTIHMPPLQLALTRSSVKVTPATATTPPHSVTSAEPLTLTSLPVDVNIKPLPPHPLRERVSVGQFRLVDEVDRRRVLVGQSLRFDIRIDGRGQIAGIQAPTQPTLETTRQAPDLEVFPPTMQEQIGRTDEQVSGYKRFRYFLIPKQKGTLALANRFFWVYFDPQTARYDTLRPQTVLNVINPGDSLTTGIVPTDTITTNGRSSIYSGLEQTDSTKQSINMPVLVRSLANVLIVLMILGTIYVYARK</sequence>
<keyword evidence="3" id="KW-1185">Reference proteome</keyword>
<comment type="caution">
    <text evidence="2">The sequence shown here is derived from an EMBL/GenBank/DDBJ whole genome shotgun (WGS) entry which is preliminary data.</text>
</comment>
<evidence type="ECO:0000313" key="2">
    <source>
        <dbReference type="EMBL" id="MBO0932842.1"/>
    </source>
</evidence>
<keyword evidence="1" id="KW-1133">Transmembrane helix</keyword>
<accession>A0A939JXD9</accession>